<dbReference type="RefSeq" id="WP_036952277.1">
    <property type="nucleotide sequence ID" value="NZ_BAABIH010000001.1"/>
</dbReference>
<comment type="similarity">
    <text evidence="7">Belongs to the binding-protein-dependent transport system permease family.</text>
</comment>
<dbReference type="InterPro" id="IPR035906">
    <property type="entry name" value="MetI-like_sf"/>
</dbReference>
<organism evidence="10 11">
    <name type="scientific">Luteimicrobium xylanilyticum</name>
    <dbReference type="NCBI Taxonomy" id="1133546"/>
    <lineage>
        <taxon>Bacteria</taxon>
        <taxon>Bacillati</taxon>
        <taxon>Actinomycetota</taxon>
        <taxon>Actinomycetes</taxon>
        <taxon>Micrococcales</taxon>
        <taxon>Luteimicrobium</taxon>
    </lineage>
</organism>
<evidence type="ECO:0000256" key="5">
    <source>
        <dbReference type="ARBA" id="ARBA00022989"/>
    </source>
</evidence>
<keyword evidence="11" id="KW-1185">Reference proteome</keyword>
<dbReference type="GO" id="GO:0055085">
    <property type="term" value="P:transmembrane transport"/>
    <property type="evidence" value="ECO:0007669"/>
    <property type="project" value="InterPro"/>
</dbReference>
<feature type="transmembrane region" description="Helical" evidence="7">
    <location>
        <begin position="164"/>
        <end position="183"/>
    </location>
</feature>
<dbReference type="InterPro" id="IPR000515">
    <property type="entry name" value="MetI-like"/>
</dbReference>
<keyword evidence="6 7" id="KW-0472">Membrane</keyword>
<feature type="transmembrane region" description="Helical" evidence="7">
    <location>
        <begin position="262"/>
        <end position="283"/>
    </location>
</feature>
<evidence type="ECO:0000256" key="8">
    <source>
        <dbReference type="SAM" id="MobiDB-lite"/>
    </source>
</evidence>
<dbReference type="AlphaFoldDB" id="A0A5P9Q7Q6"/>
<dbReference type="Gene3D" id="1.10.3720.10">
    <property type="entry name" value="MetI-like"/>
    <property type="match status" value="1"/>
</dbReference>
<feature type="region of interest" description="Disordered" evidence="8">
    <location>
        <begin position="1"/>
        <end position="28"/>
    </location>
</feature>
<dbReference type="PANTHER" id="PTHR43744:SF12">
    <property type="entry name" value="ABC TRANSPORTER PERMEASE PROTEIN MG189-RELATED"/>
    <property type="match status" value="1"/>
</dbReference>
<feature type="transmembrane region" description="Helical" evidence="7">
    <location>
        <begin position="99"/>
        <end position="121"/>
    </location>
</feature>
<keyword evidence="2 7" id="KW-0813">Transport</keyword>
<dbReference type="PANTHER" id="PTHR43744">
    <property type="entry name" value="ABC TRANSPORTER PERMEASE PROTEIN MG189-RELATED-RELATED"/>
    <property type="match status" value="1"/>
</dbReference>
<name>A0A5P9Q7Q6_9MICO</name>
<evidence type="ECO:0000256" key="4">
    <source>
        <dbReference type="ARBA" id="ARBA00022692"/>
    </source>
</evidence>
<feature type="compositionally biased region" description="Low complexity" evidence="8">
    <location>
        <begin position="1"/>
        <end position="20"/>
    </location>
</feature>
<dbReference type="Proteomes" id="UP000326702">
    <property type="component" value="Chromosome"/>
</dbReference>
<accession>A0A5P9Q7Q6</accession>
<evidence type="ECO:0000256" key="7">
    <source>
        <dbReference type="RuleBase" id="RU363032"/>
    </source>
</evidence>
<dbReference type="EMBL" id="CP045529">
    <property type="protein sequence ID" value="QFU97467.1"/>
    <property type="molecule type" value="Genomic_DNA"/>
</dbReference>
<evidence type="ECO:0000256" key="2">
    <source>
        <dbReference type="ARBA" id="ARBA00022448"/>
    </source>
</evidence>
<dbReference type="KEGG" id="lxl:KDY119_00965"/>
<dbReference type="GO" id="GO:0005886">
    <property type="term" value="C:plasma membrane"/>
    <property type="evidence" value="ECO:0007669"/>
    <property type="project" value="UniProtKB-SubCell"/>
</dbReference>
<evidence type="ECO:0000313" key="11">
    <source>
        <dbReference type="Proteomes" id="UP000326702"/>
    </source>
</evidence>
<keyword evidence="5 7" id="KW-1133">Transmembrane helix</keyword>
<feature type="transmembrane region" description="Helical" evidence="7">
    <location>
        <begin position="133"/>
        <end position="152"/>
    </location>
</feature>
<dbReference type="CDD" id="cd06261">
    <property type="entry name" value="TM_PBP2"/>
    <property type="match status" value="1"/>
</dbReference>
<keyword evidence="4 7" id="KW-0812">Transmembrane</keyword>
<keyword evidence="3" id="KW-1003">Cell membrane</keyword>
<dbReference type="OrthoDB" id="3521657at2"/>
<sequence>MSTLTSTSTAAAPAATPSGRHAGGRTRPPRRRGRIWLYLCVAAVLVLFLFPLLFLANTALKSNAEFASNPVGLVHSPHWSNFSQAWSKGNFGSYVLNSILYTAAGAGIGTFIALVMGFPVARGYIRGGKVWRAVFALVLFLPNALITQFQLLLRLHLYDNRLGYILMVGVGVGVGPLLFSGFVSSLPRELDEAAAMDGVGYWRYLFTFVLPLARPALVTCFILQAVWIWNEIILATVLLADPTKFPVTVGLYAFKGTYGNQWGLLAAATLIVAAPLVIGYLFIQRYLVNGVLGAVKG</sequence>
<dbReference type="PROSITE" id="PS50928">
    <property type="entry name" value="ABC_TM1"/>
    <property type="match status" value="1"/>
</dbReference>
<evidence type="ECO:0000259" key="9">
    <source>
        <dbReference type="PROSITE" id="PS50928"/>
    </source>
</evidence>
<reference evidence="10 11" key="1">
    <citation type="submission" date="2019-10" db="EMBL/GenBank/DDBJ databases">
        <title>Genome sequence of Luteimicrobium xylanilyticum HY-24.</title>
        <authorList>
            <person name="Kim D.Y."/>
            <person name="Park H.-Y."/>
        </authorList>
    </citation>
    <scope>NUCLEOTIDE SEQUENCE [LARGE SCALE GENOMIC DNA]</scope>
    <source>
        <strain evidence="10 11">HY-24</strain>
    </source>
</reference>
<feature type="transmembrane region" description="Helical" evidence="7">
    <location>
        <begin position="204"/>
        <end position="229"/>
    </location>
</feature>
<evidence type="ECO:0000256" key="6">
    <source>
        <dbReference type="ARBA" id="ARBA00023136"/>
    </source>
</evidence>
<evidence type="ECO:0000256" key="1">
    <source>
        <dbReference type="ARBA" id="ARBA00004651"/>
    </source>
</evidence>
<feature type="domain" description="ABC transmembrane type-1" evidence="9">
    <location>
        <begin position="95"/>
        <end position="283"/>
    </location>
</feature>
<gene>
    <name evidence="10" type="ORF">KDY119_00965</name>
</gene>
<comment type="subcellular location">
    <subcellularLocation>
        <location evidence="1 7">Cell membrane</location>
        <topology evidence="1 7">Multi-pass membrane protein</topology>
    </subcellularLocation>
</comment>
<feature type="transmembrane region" description="Helical" evidence="7">
    <location>
        <begin position="35"/>
        <end position="56"/>
    </location>
</feature>
<dbReference type="SUPFAM" id="SSF161098">
    <property type="entry name" value="MetI-like"/>
    <property type="match status" value="1"/>
</dbReference>
<proteinExistence type="inferred from homology"/>
<protein>
    <submittedName>
        <fullName evidence="10">Putative ABC transporter permease protein YesQ</fullName>
    </submittedName>
</protein>
<dbReference type="Pfam" id="PF00528">
    <property type="entry name" value="BPD_transp_1"/>
    <property type="match status" value="1"/>
</dbReference>
<evidence type="ECO:0000256" key="3">
    <source>
        <dbReference type="ARBA" id="ARBA00022475"/>
    </source>
</evidence>
<evidence type="ECO:0000313" key="10">
    <source>
        <dbReference type="EMBL" id="QFU97467.1"/>
    </source>
</evidence>